<dbReference type="Proteomes" id="UP001156690">
    <property type="component" value="Unassembled WGS sequence"/>
</dbReference>
<dbReference type="AlphaFoldDB" id="A0AAV5NNW3"/>
<dbReference type="CDD" id="cd02224">
    <property type="entry name" value="cupin_SPO2919-like"/>
    <property type="match status" value="1"/>
</dbReference>
<dbReference type="PANTHER" id="PTHR35848">
    <property type="entry name" value="OXALATE-BINDING PROTEIN"/>
    <property type="match status" value="1"/>
</dbReference>
<evidence type="ECO:0000313" key="4">
    <source>
        <dbReference type="Proteomes" id="UP001156690"/>
    </source>
</evidence>
<comment type="caution">
    <text evidence="3">The sequence shown here is derived from an EMBL/GenBank/DDBJ whole genome shotgun (WGS) entry which is preliminary data.</text>
</comment>
<organism evidence="3 4">
    <name type="scientific">Vibrio penaeicida</name>
    <dbReference type="NCBI Taxonomy" id="104609"/>
    <lineage>
        <taxon>Bacteria</taxon>
        <taxon>Pseudomonadati</taxon>
        <taxon>Pseudomonadota</taxon>
        <taxon>Gammaproteobacteria</taxon>
        <taxon>Vibrionales</taxon>
        <taxon>Vibrionaceae</taxon>
        <taxon>Vibrio</taxon>
    </lineage>
</organism>
<reference evidence="4" key="1">
    <citation type="journal article" date="2019" name="Int. J. Syst. Evol. Microbiol.">
        <title>The Global Catalogue of Microorganisms (GCM) 10K type strain sequencing project: providing services to taxonomists for standard genome sequencing and annotation.</title>
        <authorList>
            <consortium name="The Broad Institute Genomics Platform"/>
            <consortium name="The Broad Institute Genome Sequencing Center for Infectious Disease"/>
            <person name="Wu L."/>
            <person name="Ma J."/>
        </authorList>
    </citation>
    <scope>NUCLEOTIDE SEQUENCE [LARGE SCALE GENOMIC DNA]</scope>
    <source>
        <strain evidence="4">NBRC 15640</strain>
    </source>
</reference>
<keyword evidence="4" id="KW-1185">Reference proteome</keyword>
<evidence type="ECO:0000313" key="3">
    <source>
        <dbReference type="EMBL" id="GLQ72294.1"/>
    </source>
</evidence>
<dbReference type="SUPFAM" id="SSF51182">
    <property type="entry name" value="RmlC-like cupins"/>
    <property type="match status" value="1"/>
</dbReference>
<dbReference type="InterPro" id="IPR013096">
    <property type="entry name" value="Cupin_2"/>
</dbReference>
<dbReference type="InterPro" id="IPR014710">
    <property type="entry name" value="RmlC-like_jellyroll"/>
</dbReference>
<dbReference type="InterPro" id="IPR051610">
    <property type="entry name" value="GPI/OXD"/>
</dbReference>
<accession>A0AAV5NNW3</accession>
<gene>
    <name evidence="3" type="ORF">GCM10007932_16540</name>
</gene>
<dbReference type="GO" id="GO:0046872">
    <property type="term" value="F:metal ion binding"/>
    <property type="evidence" value="ECO:0007669"/>
    <property type="project" value="UniProtKB-KW"/>
</dbReference>
<evidence type="ECO:0000259" key="2">
    <source>
        <dbReference type="Pfam" id="PF07883"/>
    </source>
</evidence>
<name>A0AAV5NNW3_9VIBR</name>
<dbReference type="EMBL" id="BSNX01000013">
    <property type="protein sequence ID" value="GLQ72294.1"/>
    <property type="molecule type" value="Genomic_DNA"/>
</dbReference>
<dbReference type="RefSeq" id="WP_224055898.1">
    <property type="nucleotide sequence ID" value="NZ_AP025145.1"/>
</dbReference>
<proteinExistence type="predicted"/>
<dbReference type="PANTHER" id="PTHR35848:SF9">
    <property type="entry name" value="SLL1358 PROTEIN"/>
    <property type="match status" value="1"/>
</dbReference>
<protein>
    <recommendedName>
        <fullName evidence="2">Cupin type-2 domain-containing protein</fullName>
    </recommendedName>
</protein>
<sequence>MRNGLIKKQEIDEFEGTNKTHFLNKNAQRTNKSLGDLAGIKGFGFHIVEIESGFESTEHHVHYFEDECVYVLEGKGTARIGEEEFSIEEGDFIGYPAGGEAHSIINESDVTLRCIVVGQRLDHDVADYTWMKKRIYRNKGLPWNLVDLDNIDEPMRSVGQK</sequence>
<dbReference type="InterPro" id="IPR011051">
    <property type="entry name" value="RmlC_Cupin_sf"/>
</dbReference>
<keyword evidence="1" id="KW-0479">Metal-binding</keyword>
<evidence type="ECO:0000256" key="1">
    <source>
        <dbReference type="ARBA" id="ARBA00022723"/>
    </source>
</evidence>
<dbReference type="Gene3D" id="2.60.120.10">
    <property type="entry name" value="Jelly Rolls"/>
    <property type="match status" value="1"/>
</dbReference>
<dbReference type="Pfam" id="PF07883">
    <property type="entry name" value="Cupin_2"/>
    <property type="match status" value="1"/>
</dbReference>
<feature type="domain" description="Cupin type-2" evidence="2">
    <location>
        <begin position="47"/>
        <end position="117"/>
    </location>
</feature>